<reference evidence="4" key="1">
    <citation type="submission" date="2007-12" db="EMBL/GenBank/DDBJ databases">
        <title>Annotation of Entamoeba dispar SAW760.</title>
        <authorList>
            <person name="Lorenzi H."/>
            <person name="Inman J."/>
            <person name="Schobel S."/>
            <person name="Amedeo P."/>
            <person name="Caler E."/>
        </authorList>
    </citation>
    <scope>NUCLEOTIDE SEQUENCE [LARGE SCALE GENOMIC DNA]</scope>
    <source>
        <strain evidence="4">ATCC PRA-260 / SAW760</strain>
    </source>
</reference>
<keyword evidence="4" id="KW-1185">Reference proteome</keyword>
<dbReference type="Pfam" id="PF07534">
    <property type="entry name" value="TLD"/>
    <property type="match status" value="1"/>
</dbReference>
<dbReference type="KEGG" id="edi:EDI_133630"/>
<proteinExistence type="predicted"/>
<dbReference type="OMA" id="CERIMYK"/>
<evidence type="ECO:0000259" key="2">
    <source>
        <dbReference type="Pfam" id="PF07534"/>
    </source>
</evidence>
<dbReference type="RefSeq" id="XP_001734494.1">
    <property type="nucleotide sequence ID" value="XM_001734442.1"/>
</dbReference>
<name>B0E800_ENTDS</name>
<sequence length="337" mass="39932">MENQEKSKTVQQTVSELIQTGEFKKVIERIIEEHDLKICDLETNLEIILTKSKIKEGAIKFIKENINKIDEEIRKIKEENEKTSKELKGHEIQIDENTLNIEVQNYLINKIMKEIKGERISEEKIKELVEEECKKRYLQKRKEKNERREGLANTLIKEVDKKIILPQELSLTKSHIEQIEKWTERRIGNILFDSDVDDWNQNTSVFCERIMYKKHIIIIIEDTNGNKFGGYINEKINEDNKWINDTKSFLFSLESKGRIKEMMKFDIKQPENAFIMWDKNNNYLFGFGVSDIRIGKIQNKTISFCCQSSFEYKGIINALCGKQWKSFFTTKRIIVMK</sequence>
<dbReference type="OrthoDB" id="33253at2759"/>
<evidence type="ECO:0000313" key="4">
    <source>
        <dbReference type="Proteomes" id="UP000008076"/>
    </source>
</evidence>
<feature type="coiled-coil region" evidence="1">
    <location>
        <begin position="59"/>
        <end position="93"/>
    </location>
</feature>
<dbReference type="EMBL" id="DS548094">
    <property type="protein sequence ID" value="EDR29346.1"/>
    <property type="molecule type" value="Genomic_DNA"/>
</dbReference>
<dbReference type="PANTHER" id="PTHR23354">
    <property type="entry name" value="NUCLEOLAR PROTEIN 7/ESTROGEN RECEPTOR COACTIVATOR-RELATED"/>
    <property type="match status" value="1"/>
</dbReference>
<dbReference type="Proteomes" id="UP000008076">
    <property type="component" value="Unassembled WGS sequence"/>
</dbReference>
<feature type="domain" description="TLDc" evidence="2">
    <location>
        <begin position="172"/>
        <end position="308"/>
    </location>
</feature>
<organism evidence="4">
    <name type="scientific">Entamoeba dispar (strain ATCC PRA-260 / SAW760)</name>
    <dbReference type="NCBI Taxonomy" id="370354"/>
    <lineage>
        <taxon>Eukaryota</taxon>
        <taxon>Amoebozoa</taxon>
        <taxon>Evosea</taxon>
        <taxon>Archamoebae</taxon>
        <taxon>Mastigamoebida</taxon>
        <taxon>Entamoebidae</taxon>
        <taxon>Entamoeba</taxon>
    </lineage>
</organism>
<evidence type="ECO:0000256" key="1">
    <source>
        <dbReference type="SAM" id="Coils"/>
    </source>
</evidence>
<protein>
    <recommendedName>
        <fullName evidence="2">TLDc domain-containing protein</fullName>
    </recommendedName>
</protein>
<accession>B0E800</accession>
<dbReference type="GeneID" id="5879408"/>
<evidence type="ECO:0000313" key="3">
    <source>
        <dbReference type="EMBL" id="EDR29346.1"/>
    </source>
</evidence>
<dbReference type="VEuPathDB" id="AmoebaDB:EDI_133630"/>
<dbReference type="InterPro" id="IPR006571">
    <property type="entry name" value="TLDc_dom"/>
</dbReference>
<keyword evidence="1" id="KW-0175">Coiled coil</keyword>
<dbReference type="PANTHER" id="PTHR23354:SF122">
    <property type="entry name" value="GTPASE-ACTIVATING PROTEIN SKYWALKER"/>
    <property type="match status" value="1"/>
</dbReference>
<dbReference type="AlphaFoldDB" id="B0E800"/>
<gene>
    <name evidence="3" type="ORF">EDI_133630</name>
</gene>